<feature type="compositionally biased region" description="Low complexity" evidence="1">
    <location>
        <begin position="1"/>
        <end position="14"/>
    </location>
</feature>
<dbReference type="EMBL" id="VTOX01000003">
    <property type="protein sequence ID" value="NKE66618.1"/>
    <property type="molecule type" value="Genomic_DNA"/>
</dbReference>
<dbReference type="AlphaFoldDB" id="A0A7X6DGI2"/>
<dbReference type="GO" id="GO:0016020">
    <property type="term" value="C:membrane"/>
    <property type="evidence" value="ECO:0007669"/>
    <property type="project" value="InterPro"/>
</dbReference>
<comment type="caution">
    <text evidence="2">The sequence shown here is derived from an EMBL/GenBank/DDBJ whole genome shotgun (WGS) entry which is preliminary data.</text>
</comment>
<evidence type="ECO:0000313" key="3">
    <source>
        <dbReference type="Proteomes" id="UP000521868"/>
    </source>
</evidence>
<dbReference type="GO" id="GO:0009306">
    <property type="term" value="P:protein secretion"/>
    <property type="evidence" value="ECO:0007669"/>
    <property type="project" value="InterPro"/>
</dbReference>
<protein>
    <submittedName>
        <fullName evidence="2">Uncharacterized protein</fullName>
    </submittedName>
</protein>
<reference evidence="2 3" key="1">
    <citation type="journal article" date="2020" name="Nature">
        <title>Bacterial chemolithoautotrophy via manganese oxidation.</title>
        <authorList>
            <person name="Yu H."/>
            <person name="Leadbetter J.R."/>
        </authorList>
    </citation>
    <scope>NUCLEOTIDE SEQUENCE [LARGE SCALE GENOMIC DNA]</scope>
    <source>
        <strain evidence="2 3">RBP-1</strain>
    </source>
</reference>
<name>A0A7X6DGI2_9BURK</name>
<evidence type="ECO:0000256" key="1">
    <source>
        <dbReference type="SAM" id="MobiDB-lite"/>
    </source>
</evidence>
<accession>A0A7X6DGI2</accession>
<proteinExistence type="predicted"/>
<evidence type="ECO:0000313" key="2">
    <source>
        <dbReference type="EMBL" id="NKE66618.1"/>
    </source>
</evidence>
<keyword evidence="3" id="KW-1185">Reference proteome</keyword>
<dbReference type="PRINTS" id="PR01490">
    <property type="entry name" value="RTXTOXIND"/>
</dbReference>
<dbReference type="PROSITE" id="PS00543">
    <property type="entry name" value="HLYD_FAMILY"/>
    <property type="match status" value="1"/>
</dbReference>
<dbReference type="InterPro" id="IPR006144">
    <property type="entry name" value="Secretion_HlyD_CS"/>
</dbReference>
<feature type="region of interest" description="Disordered" evidence="1">
    <location>
        <begin position="1"/>
        <end position="25"/>
    </location>
</feature>
<dbReference type="Proteomes" id="UP000521868">
    <property type="component" value="Unassembled WGS sequence"/>
</dbReference>
<sequence length="88" mass="9405">MLDAAVEQVAADAASPEQASPAHAAQVPPLAYRTALRPAAQVLLADGVPYRLAAGMQVTAEIRLGERTVLEYLLSPIRKAFHEAGRER</sequence>
<dbReference type="RefSeq" id="WP_168107714.1">
    <property type="nucleotide sequence ID" value="NZ_VTOX01000003.1"/>
</dbReference>
<gene>
    <name evidence="2" type="ORF">RAMLITH_12355</name>
</gene>
<organism evidence="2 3">
    <name type="scientific">Ramlibacter lithotrophicus</name>
    <dbReference type="NCBI Taxonomy" id="2606681"/>
    <lineage>
        <taxon>Bacteria</taxon>
        <taxon>Pseudomonadati</taxon>
        <taxon>Pseudomonadota</taxon>
        <taxon>Betaproteobacteria</taxon>
        <taxon>Burkholderiales</taxon>
        <taxon>Comamonadaceae</taxon>
        <taxon>Ramlibacter</taxon>
    </lineage>
</organism>